<dbReference type="PANTHER" id="PTHR48111">
    <property type="entry name" value="REGULATOR OF RPOS"/>
    <property type="match status" value="1"/>
</dbReference>
<dbReference type="Proteomes" id="UP000271705">
    <property type="component" value="Unassembled WGS sequence"/>
</dbReference>
<dbReference type="PROSITE" id="PS51755">
    <property type="entry name" value="OMPR_PHOB"/>
    <property type="match status" value="1"/>
</dbReference>
<dbReference type="AlphaFoldDB" id="A0A431UEE0"/>
<dbReference type="GO" id="GO:0005829">
    <property type="term" value="C:cytosol"/>
    <property type="evidence" value="ECO:0007669"/>
    <property type="project" value="TreeGrafter"/>
</dbReference>
<accession>A0A431UEE0</accession>
<sequence length="231" mass="25526">MSSSKVRVLVVEDDVEGAAILEAYLAREGFEVRIAQDGVNGLEWFHRWSPSIVLLDMMLPGIAGADLLAEIRRLGRTPVMMISAIEDESEKVGALRYGADDYVVKPCNPREVVARVHAVLRRTIDVMPPSALLRHEALEVDCNAMSAAMVEASGRRSPIELTPTEFSILATLLATPTKAFSRAELMERCMPGSSAMERAIDTHVHNLRKKLDSFGLADVLVTIRAYGYRFQ</sequence>
<dbReference type="CDD" id="cd00383">
    <property type="entry name" value="trans_reg_C"/>
    <property type="match status" value="1"/>
</dbReference>
<dbReference type="InterPro" id="IPR011006">
    <property type="entry name" value="CheY-like_superfamily"/>
</dbReference>
<dbReference type="PANTHER" id="PTHR48111:SF59">
    <property type="entry name" value="TRANSCRIPTIONAL REGULATORY PROTEIN BAER"/>
    <property type="match status" value="1"/>
</dbReference>
<keyword evidence="2" id="KW-0597">Phosphoprotein</keyword>
<dbReference type="SMART" id="SM00862">
    <property type="entry name" value="Trans_reg_C"/>
    <property type="match status" value="1"/>
</dbReference>
<dbReference type="RefSeq" id="WP_126929756.1">
    <property type="nucleotide sequence ID" value="NZ_RXLZ01000047.1"/>
</dbReference>
<dbReference type="SUPFAM" id="SSF52172">
    <property type="entry name" value="CheY-like"/>
    <property type="match status" value="1"/>
</dbReference>
<dbReference type="Pfam" id="PF00486">
    <property type="entry name" value="Trans_reg_C"/>
    <property type="match status" value="1"/>
</dbReference>
<evidence type="ECO:0000259" key="4">
    <source>
        <dbReference type="PROSITE" id="PS50110"/>
    </source>
</evidence>
<comment type="caution">
    <text evidence="6">The sequence shown here is derived from an EMBL/GenBank/DDBJ whole genome shotgun (WGS) entry which is preliminary data.</text>
</comment>
<feature type="modified residue" description="4-aspartylphosphate" evidence="2">
    <location>
        <position position="56"/>
    </location>
</feature>
<dbReference type="GO" id="GO:0006355">
    <property type="term" value="P:regulation of DNA-templated transcription"/>
    <property type="evidence" value="ECO:0007669"/>
    <property type="project" value="InterPro"/>
</dbReference>
<feature type="domain" description="Response regulatory" evidence="4">
    <location>
        <begin position="7"/>
        <end position="120"/>
    </location>
</feature>
<organism evidence="6 7">
    <name type="scientific">Stenotrophomonas maltophilia</name>
    <name type="common">Pseudomonas maltophilia</name>
    <name type="synonym">Xanthomonas maltophilia</name>
    <dbReference type="NCBI Taxonomy" id="40324"/>
    <lineage>
        <taxon>Bacteria</taxon>
        <taxon>Pseudomonadati</taxon>
        <taxon>Pseudomonadota</taxon>
        <taxon>Gammaproteobacteria</taxon>
        <taxon>Lysobacterales</taxon>
        <taxon>Lysobacteraceae</taxon>
        <taxon>Stenotrophomonas</taxon>
        <taxon>Stenotrophomonas maltophilia group</taxon>
    </lineage>
</organism>
<dbReference type="PROSITE" id="PS50110">
    <property type="entry name" value="RESPONSE_REGULATORY"/>
    <property type="match status" value="1"/>
</dbReference>
<dbReference type="SMART" id="SM00448">
    <property type="entry name" value="REC"/>
    <property type="match status" value="1"/>
</dbReference>
<dbReference type="InterPro" id="IPR016032">
    <property type="entry name" value="Sig_transdc_resp-reg_C-effctor"/>
</dbReference>
<dbReference type="InterPro" id="IPR001789">
    <property type="entry name" value="Sig_transdc_resp-reg_receiver"/>
</dbReference>
<feature type="DNA-binding region" description="OmpR/PhoB-type" evidence="3">
    <location>
        <begin position="130"/>
        <end position="231"/>
    </location>
</feature>
<dbReference type="CDD" id="cd17574">
    <property type="entry name" value="REC_OmpR"/>
    <property type="match status" value="1"/>
</dbReference>
<dbReference type="InterPro" id="IPR039420">
    <property type="entry name" value="WalR-like"/>
</dbReference>
<dbReference type="Pfam" id="PF00072">
    <property type="entry name" value="Response_reg"/>
    <property type="match status" value="1"/>
</dbReference>
<evidence type="ECO:0000313" key="6">
    <source>
        <dbReference type="EMBL" id="RTQ87490.1"/>
    </source>
</evidence>
<dbReference type="SUPFAM" id="SSF46894">
    <property type="entry name" value="C-terminal effector domain of the bipartite response regulators"/>
    <property type="match status" value="1"/>
</dbReference>
<name>A0A431UEE0_STEMA</name>
<dbReference type="InterPro" id="IPR036388">
    <property type="entry name" value="WH-like_DNA-bd_sf"/>
</dbReference>
<proteinExistence type="predicted"/>
<evidence type="ECO:0000256" key="3">
    <source>
        <dbReference type="PROSITE-ProRule" id="PRU01091"/>
    </source>
</evidence>
<dbReference type="GO" id="GO:0000156">
    <property type="term" value="F:phosphorelay response regulator activity"/>
    <property type="evidence" value="ECO:0007669"/>
    <property type="project" value="TreeGrafter"/>
</dbReference>
<dbReference type="Gene3D" id="3.40.50.2300">
    <property type="match status" value="1"/>
</dbReference>
<dbReference type="GO" id="GO:0000976">
    <property type="term" value="F:transcription cis-regulatory region binding"/>
    <property type="evidence" value="ECO:0007669"/>
    <property type="project" value="TreeGrafter"/>
</dbReference>
<reference evidence="6 7" key="1">
    <citation type="submission" date="2018-12" db="EMBL/GenBank/DDBJ databases">
        <authorList>
            <person name="Kartti S."/>
            <person name="Manni A."/>
            <person name="Chemao El Fihri M.W."/>
            <person name="Laamarti M."/>
            <person name="Temsamani L."/>
            <person name="El Jamali J.E."/>
            <person name="Ouadghiri M."/>
            <person name="Ibrahimi A."/>
            <person name="Filati-Maltouf A."/>
        </authorList>
    </citation>
    <scope>NUCLEOTIDE SEQUENCE [LARGE SCALE GENOMIC DNA]</scope>
    <source>
        <strain evidence="6 7">MDMC339</strain>
    </source>
</reference>
<keyword evidence="1 3" id="KW-0238">DNA-binding</keyword>
<protein>
    <submittedName>
        <fullName evidence="6">Response regulator transcription factor</fullName>
    </submittedName>
</protein>
<evidence type="ECO:0000256" key="2">
    <source>
        <dbReference type="PROSITE-ProRule" id="PRU00169"/>
    </source>
</evidence>
<evidence type="ECO:0000259" key="5">
    <source>
        <dbReference type="PROSITE" id="PS51755"/>
    </source>
</evidence>
<gene>
    <name evidence="6" type="ORF">EKL94_15460</name>
</gene>
<dbReference type="EMBL" id="RXLZ01000047">
    <property type="protein sequence ID" value="RTQ87490.1"/>
    <property type="molecule type" value="Genomic_DNA"/>
</dbReference>
<dbReference type="InterPro" id="IPR001867">
    <property type="entry name" value="OmpR/PhoB-type_DNA-bd"/>
</dbReference>
<evidence type="ECO:0000256" key="1">
    <source>
        <dbReference type="ARBA" id="ARBA00023125"/>
    </source>
</evidence>
<evidence type="ECO:0000313" key="7">
    <source>
        <dbReference type="Proteomes" id="UP000271705"/>
    </source>
</evidence>
<dbReference type="Gene3D" id="6.10.250.690">
    <property type="match status" value="1"/>
</dbReference>
<feature type="domain" description="OmpR/PhoB-type" evidence="5">
    <location>
        <begin position="130"/>
        <end position="231"/>
    </location>
</feature>
<dbReference type="Gene3D" id="1.10.10.10">
    <property type="entry name" value="Winged helix-like DNA-binding domain superfamily/Winged helix DNA-binding domain"/>
    <property type="match status" value="1"/>
</dbReference>
<dbReference type="GO" id="GO:0032993">
    <property type="term" value="C:protein-DNA complex"/>
    <property type="evidence" value="ECO:0007669"/>
    <property type="project" value="TreeGrafter"/>
</dbReference>